<organism evidence="9 10">
    <name type="scientific">Ciona savignyi</name>
    <name type="common">Pacific transparent sea squirt</name>
    <dbReference type="NCBI Taxonomy" id="51511"/>
    <lineage>
        <taxon>Eukaryota</taxon>
        <taxon>Metazoa</taxon>
        <taxon>Chordata</taxon>
        <taxon>Tunicata</taxon>
        <taxon>Ascidiacea</taxon>
        <taxon>Phlebobranchia</taxon>
        <taxon>Cionidae</taxon>
        <taxon>Ciona</taxon>
    </lineage>
</organism>
<reference evidence="10" key="1">
    <citation type="submission" date="2003-08" db="EMBL/GenBank/DDBJ databases">
        <authorList>
            <person name="Birren B."/>
            <person name="Nusbaum C."/>
            <person name="Abebe A."/>
            <person name="Abouelleil A."/>
            <person name="Adekoya E."/>
            <person name="Ait-zahra M."/>
            <person name="Allen N."/>
            <person name="Allen T."/>
            <person name="An P."/>
            <person name="Anderson M."/>
            <person name="Anderson S."/>
            <person name="Arachchi H."/>
            <person name="Armbruster J."/>
            <person name="Bachantsang P."/>
            <person name="Baldwin J."/>
            <person name="Barry A."/>
            <person name="Bayul T."/>
            <person name="Blitshsteyn B."/>
            <person name="Bloom T."/>
            <person name="Blye J."/>
            <person name="Boguslavskiy L."/>
            <person name="Borowsky M."/>
            <person name="Boukhgalter B."/>
            <person name="Brunache A."/>
            <person name="Butler J."/>
            <person name="Calixte N."/>
            <person name="Calvo S."/>
            <person name="Camarata J."/>
            <person name="Campo K."/>
            <person name="Chang J."/>
            <person name="Cheshatsang Y."/>
            <person name="Citroen M."/>
            <person name="Collymore A."/>
            <person name="Considine T."/>
            <person name="Cook A."/>
            <person name="Cooke P."/>
            <person name="Corum B."/>
            <person name="Cuomo C."/>
            <person name="David R."/>
            <person name="Dawoe T."/>
            <person name="Degray S."/>
            <person name="Dodge S."/>
            <person name="Dooley K."/>
            <person name="Dorje P."/>
            <person name="Dorjee K."/>
            <person name="Dorris L."/>
            <person name="Duffey N."/>
            <person name="Dupes A."/>
            <person name="Elkins T."/>
            <person name="Engels R."/>
            <person name="Erickson J."/>
            <person name="Farina A."/>
            <person name="Faro S."/>
            <person name="Ferreira P."/>
            <person name="Fischer H."/>
            <person name="Fitzgerald M."/>
            <person name="Foley K."/>
            <person name="Gage D."/>
            <person name="Galagan J."/>
            <person name="Gearin G."/>
            <person name="Gnerre S."/>
            <person name="Gnirke A."/>
            <person name="Goyette A."/>
            <person name="Graham J."/>
            <person name="Grandbois E."/>
            <person name="Gyaltsen K."/>
            <person name="Hafez N."/>
            <person name="Hagopian D."/>
            <person name="Hagos B."/>
            <person name="Hall J."/>
            <person name="Hatcher B."/>
            <person name="Heller A."/>
            <person name="Higgins H."/>
            <person name="Honan T."/>
            <person name="Horn A."/>
            <person name="Houde N."/>
            <person name="Hughes L."/>
            <person name="Hulme W."/>
            <person name="Husby E."/>
            <person name="Iliev I."/>
            <person name="Jaffe D."/>
            <person name="Jones C."/>
            <person name="Kamal M."/>
            <person name="Kamat A."/>
            <person name="Kamvysselis M."/>
            <person name="Karlsson E."/>
            <person name="Kells C."/>
            <person name="Kieu A."/>
            <person name="Kisner P."/>
            <person name="Kodira C."/>
            <person name="Kulbokas E."/>
            <person name="Labutti K."/>
            <person name="Lama D."/>
            <person name="Landers T."/>
            <person name="Leger J."/>
            <person name="Levine S."/>
            <person name="Lewis D."/>
            <person name="Lewis T."/>
            <person name="Lindblad-toh K."/>
            <person name="Liu X."/>
            <person name="Lokyitsang T."/>
            <person name="Lokyitsang Y."/>
            <person name="Lucien O."/>
            <person name="Lui A."/>
            <person name="Ma L.J."/>
            <person name="Mabbitt R."/>
            <person name="Macdonald J."/>
            <person name="Maclean C."/>
            <person name="Major J."/>
            <person name="Manning J."/>
            <person name="Marabella R."/>
            <person name="Maru K."/>
            <person name="Matthews C."/>
            <person name="Mauceli E."/>
            <person name="Mccarthy M."/>
            <person name="Mcdonough S."/>
            <person name="Mcghee T."/>
            <person name="Meldrim J."/>
            <person name="Meneus L."/>
            <person name="Mesirov J."/>
            <person name="Mihalev A."/>
            <person name="Mihova T."/>
            <person name="Mikkelsen T."/>
            <person name="Mlenga V."/>
            <person name="Moru K."/>
            <person name="Mozes J."/>
            <person name="Mulrain L."/>
            <person name="Munson G."/>
            <person name="Naylor J."/>
            <person name="Newes C."/>
            <person name="Nguyen C."/>
            <person name="Nguyen N."/>
            <person name="Nguyen T."/>
            <person name="Nicol R."/>
            <person name="Nielsen C."/>
            <person name="Nizzari M."/>
            <person name="Norbu C."/>
            <person name="Norbu N."/>
            <person name="O'donnell P."/>
            <person name="Okoawo O."/>
            <person name="O'leary S."/>
            <person name="Omotosho B."/>
            <person name="O'neill K."/>
            <person name="Osman S."/>
            <person name="Parker S."/>
            <person name="Perrin D."/>
            <person name="Phunkhang P."/>
            <person name="Piqani B."/>
            <person name="Purcell S."/>
            <person name="Rachupka T."/>
            <person name="Ramasamy U."/>
            <person name="Rameau R."/>
            <person name="Ray V."/>
            <person name="Raymond C."/>
            <person name="Retta R."/>
            <person name="Richardson S."/>
            <person name="Rise C."/>
            <person name="Rodriguez J."/>
            <person name="Rogers J."/>
            <person name="Rogov P."/>
            <person name="Rutman M."/>
            <person name="Schupbach R."/>
            <person name="Seaman C."/>
            <person name="Settipalli S."/>
            <person name="Sharpe T."/>
            <person name="Sheridan J."/>
            <person name="Sherpa N."/>
            <person name="Shi J."/>
            <person name="Smirnov S."/>
            <person name="Smith C."/>
            <person name="Sougnez C."/>
            <person name="Spencer B."/>
            <person name="Stalker J."/>
            <person name="Stange-thomann N."/>
            <person name="Stavropoulos S."/>
            <person name="Stetson K."/>
            <person name="Stone C."/>
            <person name="Stone S."/>
            <person name="Stubbs M."/>
            <person name="Talamas J."/>
            <person name="Tchuinga P."/>
            <person name="Tenzing P."/>
            <person name="Tesfaye S."/>
            <person name="Theodore J."/>
            <person name="Thoulutsang Y."/>
            <person name="Topham K."/>
            <person name="Towey S."/>
            <person name="Tsamla T."/>
            <person name="Tsomo N."/>
            <person name="Vallee D."/>
            <person name="Vassiliev H."/>
            <person name="Venkataraman V."/>
            <person name="Vinson J."/>
            <person name="Vo A."/>
            <person name="Wade C."/>
            <person name="Wang S."/>
            <person name="Wangchuk T."/>
            <person name="Wangdi T."/>
            <person name="Whittaker C."/>
            <person name="Wilkinson J."/>
            <person name="Wu Y."/>
            <person name="Wyman D."/>
            <person name="Yadav S."/>
            <person name="Yang S."/>
            <person name="Yang X."/>
            <person name="Yeager S."/>
            <person name="Yee E."/>
            <person name="Young G."/>
            <person name="Zainoun J."/>
            <person name="Zembeck L."/>
            <person name="Zimmer A."/>
            <person name="Zody M."/>
            <person name="Lander E."/>
        </authorList>
    </citation>
    <scope>NUCLEOTIDE SEQUENCE [LARGE SCALE GENOMIC DNA]</scope>
</reference>
<dbReference type="GO" id="GO:0005886">
    <property type="term" value="C:plasma membrane"/>
    <property type="evidence" value="ECO:0007669"/>
    <property type="project" value="TreeGrafter"/>
</dbReference>
<keyword evidence="10" id="KW-1185">Reference proteome</keyword>
<dbReference type="GO" id="GO:0015275">
    <property type="term" value="F:stretch-activated, monoatomic cation-selective, calcium channel activity"/>
    <property type="evidence" value="ECO:0007669"/>
    <property type="project" value="TreeGrafter"/>
</dbReference>
<evidence type="ECO:0000256" key="2">
    <source>
        <dbReference type="ARBA" id="ARBA00022692"/>
    </source>
</evidence>
<keyword evidence="3 8" id="KW-1133">Transmembrane helix</keyword>
<evidence type="ECO:0000256" key="5">
    <source>
        <dbReference type="ARBA" id="ARBA00023180"/>
    </source>
</evidence>
<evidence type="ECO:0000313" key="10">
    <source>
        <dbReference type="Proteomes" id="UP000007875"/>
    </source>
</evidence>
<dbReference type="AlphaFoldDB" id="H2ZM72"/>
<evidence type="ECO:0000256" key="1">
    <source>
        <dbReference type="ARBA" id="ARBA00004141"/>
    </source>
</evidence>
<protein>
    <recommendedName>
        <fullName evidence="11">FZ domain-containing protein</fullName>
    </recommendedName>
</protein>
<accession>H2ZM72</accession>
<feature type="transmembrane region" description="Helical" evidence="8">
    <location>
        <begin position="227"/>
        <end position="247"/>
    </location>
</feature>
<evidence type="ECO:0000256" key="3">
    <source>
        <dbReference type="ARBA" id="ARBA00022989"/>
    </source>
</evidence>
<dbReference type="GO" id="GO:0098703">
    <property type="term" value="P:calcium ion import across plasma membrane"/>
    <property type="evidence" value="ECO:0007669"/>
    <property type="project" value="TreeGrafter"/>
</dbReference>
<dbReference type="InterPro" id="IPR055288">
    <property type="entry name" value="NALCN_aux_factor_1/2"/>
</dbReference>
<dbReference type="HOGENOM" id="CLU_080186_0_0_1"/>
<comment type="subcellular location">
    <subcellularLocation>
        <location evidence="1">Membrane</location>
        <topology evidence="1">Multi-pass membrane protein</topology>
    </subcellularLocation>
</comment>
<evidence type="ECO:0000256" key="4">
    <source>
        <dbReference type="ARBA" id="ARBA00023136"/>
    </source>
</evidence>
<dbReference type="Ensembl" id="ENSCSAVT00000018893.1">
    <property type="protein sequence ID" value="ENSCSAVP00000018688.1"/>
    <property type="gene ID" value="ENSCSAVG00000010982.1"/>
</dbReference>
<dbReference type="InParanoid" id="H2ZM72"/>
<evidence type="ECO:0000313" key="9">
    <source>
        <dbReference type="Ensembl" id="ENSCSAVP00000018688.1"/>
    </source>
</evidence>
<dbReference type="PANTHER" id="PTHR15819:SF11">
    <property type="entry name" value="MID1, ISOFORM A"/>
    <property type="match status" value="1"/>
</dbReference>
<feature type="region of interest" description="Disordered" evidence="7">
    <location>
        <begin position="178"/>
        <end position="207"/>
    </location>
</feature>
<dbReference type="PANTHER" id="PTHR15819">
    <property type="entry name" value="TRANSMEMBRANE PROTEIN FAM155"/>
    <property type="match status" value="1"/>
</dbReference>
<keyword evidence="4 8" id="KW-0472">Membrane</keyword>
<evidence type="ECO:0000256" key="7">
    <source>
        <dbReference type="SAM" id="MobiDB-lite"/>
    </source>
</evidence>
<reference evidence="9" key="2">
    <citation type="submission" date="2025-08" db="UniProtKB">
        <authorList>
            <consortium name="Ensembl"/>
        </authorList>
    </citation>
    <scope>IDENTIFICATION</scope>
</reference>
<dbReference type="STRING" id="51511.ENSCSAVP00000018688"/>
<name>H2ZM72_CIOSA</name>
<reference evidence="9" key="3">
    <citation type="submission" date="2025-09" db="UniProtKB">
        <authorList>
            <consortium name="Ensembl"/>
        </authorList>
    </citation>
    <scope>IDENTIFICATION</scope>
</reference>
<dbReference type="Proteomes" id="UP000007875">
    <property type="component" value="Unassembled WGS sequence"/>
</dbReference>
<feature type="compositionally biased region" description="Polar residues" evidence="7">
    <location>
        <begin position="178"/>
        <end position="195"/>
    </location>
</feature>
<keyword evidence="2 8" id="KW-0812">Transmembrane</keyword>
<evidence type="ECO:0008006" key="11">
    <source>
        <dbReference type="Google" id="ProtNLM"/>
    </source>
</evidence>
<evidence type="ECO:0000256" key="6">
    <source>
        <dbReference type="ARBA" id="ARBA00029445"/>
    </source>
</evidence>
<keyword evidence="5" id="KW-0325">Glycoprotein</keyword>
<evidence type="ECO:0000256" key="8">
    <source>
        <dbReference type="SAM" id="Phobius"/>
    </source>
</evidence>
<dbReference type="eggNOG" id="ENOG502QQKW">
    <property type="taxonomic scope" value="Eukaryota"/>
</dbReference>
<dbReference type="OMA" id="GQPAFIC"/>
<sequence length="249" mass="28738">MMSLFSMEGNYDYRSQLPYPECSNSTSQLNCEHCKCLEELVKIKEADHLAKGNFLIFSKTMGKYATPDNYTIWPEFKNQCLKSYKAWICSQFHQVYHLNHQCRKVRIKPCNSFCLNVEAACPIFRIFHSTKLRGGQPAFICNGFHIKDDEGSNDICYNSISQLRLTRNGQVPIDILNATPTSNPSGKNPPSQMHITRQRHTSHKTTTTSMVENNTTHLNNLASSLHYSFYTMFLASWSILFFFIKLFNF</sequence>
<comment type="similarity">
    <text evidence="6">Belongs to the NALF family.</text>
</comment>
<proteinExistence type="inferred from homology"/>